<dbReference type="AlphaFoldDB" id="A0A2K0XDW6"/>
<proteinExistence type="predicted"/>
<sequence>MKKQYIAPEIISVNTCCGQLMQGSDYDHADSKQFDFVVEEEQLEDFTDNGYHQYNLWDSEDFDY</sequence>
<evidence type="ECO:0000313" key="2">
    <source>
        <dbReference type="Proteomes" id="UP000236634"/>
    </source>
</evidence>
<dbReference type="Proteomes" id="UP000236634">
    <property type="component" value="Unassembled WGS sequence"/>
</dbReference>
<dbReference type="RefSeq" id="WP_103003990.1">
    <property type="nucleotide sequence ID" value="NZ_NBAX01000010.1"/>
</dbReference>
<accession>A0A2K0XDW6</accession>
<reference evidence="1 2" key="1">
    <citation type="submission" date="2017-03" db="EMBL/GenBank/DDBJ databases">
        <authorList>
            <person name="Afonso C.L."/>
            <person name="Miller P.J."/>
            <person name="Scott M.A."/>
            <person name="Spackman E."/>
            <person name="Goraichik I."/>
            <person name="Dimitrov K.M."/>
            <person name="Suarez D.L."/>
            <person name="Swayne D.E."/>
        </authorList>
    </citation>
    <scope>NUCLEOTIDE SEQUENCE [LARGE SCALE GENOMIC DNA]</scope>
    <source>
        <strain evidence="1 2">DNF00076</strain>
    </source>
</reference>
<name>A0A2K0XDW6_9BACT</name>
<organism evidence="1 2">
    <name type="scientific">Hoylesella timonensis</name>
    <dbReference type="NCBI Taxonomy" id="386414"/>
    <lineage>
        <taxon>Bacteria</taxon>
        <taxon>Pseudomonadati</taxon>
        <taxon>Bacteroidota</taxon>
        <taxon>Bacteroidia</taxon>
        <taxon>Bacteroidales</taxon>
        <taxon>Prevotellaceae</taxon>
        <taxon>Hoylesella</taxon>
    </lineage>
</organism>
<gene>
    <name evidence="1" type="ORF">BFS16_10975</name>
</gene>
<dbReference type="EMBL" id="NBAX01000010">
    <property type="protein sequence ID" value="PNP92648.1"/>
    <property type="molecule type" value="Genomic_DNA"/>
</dbReference>
<evidence type="ECO:0000313" key="1">
    <source>
        <dbReference type="EMBL" id="PNP92648.1"/>
    </source>
</evidence>
<protein>
    <submittedName>
        <fullName evidence="1">Uncharacterized protein</fullName>
    </submittedName>
</protein>
<comment type="caution">
    <text evidence="1">The sequence shown here is derived from an EMBL/GenBank/DDBJ whole genome shotgun (WGS) entry which is preliminary data.</text>
</comment>